<keyword evidence="3" id="KW-1185">Reference proteome</keyword>
<comment type="similarity">
    <text evidence="1">Belongs to the Cyclase 1 superfamily.</text>
</comment>
<reference evidence="2 3" key="1">
    <citation type="submission" date="2024-07" db="EMBL/GenBank/DDBJ databases">
        <title>Section-level genome sequencing and comparative genomics of Aspergillus sections Usti and Cavernicolus.</title>
        <authorList>
            <consortium name="Lawrence Berkeley National Laboratory"/>
            <person name="Nybo J.L."/>
            <person name="Vesth T.C."/>
            <person name="Theobald S."/>
            <person name="Frisvad J.C."/>
            <person name="Larsen T.O."/>
            <person name="Kjaerboelling I."/>
            <person name="Rothschild-Mancinelli K."/>
            <person name="Lyhne E.K."/>
            <person name="Kogle M.E."/>
            <person name="Barry K."/>
            <person name="Clum A."/>
            <person name="Na H."/>
            <person name="Ledsgaard L."/>
            <person name="Lin J."/>
            <person name="Lipzen A."/>
            <person name="Kuo A."/>
            <person name="Riley R."/>
            <person name="Mondo S."/>
            <person name="Labutti K."/>
            <person name="Haridas S."/>
            <person name="Pangalinan J."/>
            <person name="Salamov A.A."/>
            <person name="Simmons B.A."/>
            <person name="Magnuson J.K."/>
            <person name="Chen J."/>
            <person name="Drula E."/>
            <person name="Henrissat B."/>
            <person name="Wiebenga A."/>
            <person name="Lubbers R.J."/>
            <person name="Gomes A.C."/>
            <person name="Makela M.R."/>
            <person name="Stajich J."/>
            <person name="Grigoriev I.V."/>
            <person name="Mortensen U.H."/>
            <person name="De Vries R.P."/>
            <person name="Baker S.E."/>
            <person name="Andersen M.R."/>
        </authorList>
    </citation>
    <scope>NUCLEOTIDE SEQUENCE [LARGE SCALE GENOMIC DNA]</scope>
    <source>
        <strain evidence="2 3">CBS 209.92</strain>
    </source>
</reference>
<accession>A0ABR4FK60</accession>
<gene>
    <name evidence="2" type="ORF">BJX66DRAFT_330521</name>
</gene>
<name>A0ABR4FK60_9EURO</name>
<dbReference type="Proteomes" id="UP001610563">
    <property type="component" value="Unassembled WGS sequence"/>
</dbReference>
<evidence type="ECO:0008006" key="4">
    <source>
        <dbReference type="Google" id="ProtNLM"/>
    </source>
</evidence>
<dbReference type="InterPro" id="IPR007325">
    <property type="entry name" value="KFase/CYL"/>
</dbReference>
<dbReference type="EMBL" id="JBFTWV010000224">
    <property type="protein sequence ID" value="KAL2783610.1"/>
    <property type="molecule type" value="Genomic_DNA"/>
</dbReference>
<protein>
    <recommendedName>
        <fullName evidence="4">Cyclase</fullName>
    </recommendedName>
</protein>
<dbReference type="InterPro" id="IPR037175">
    <property type="entry name" value="KFase_sf"/>
</dbReference>
<comment type="caution">
    <text evidence="2">The sequence shown here is derived from an EMBL/GenBank/DDBJ whole genome shotgun (WGS) entry which is preliminary data.</text>
</comment>
<evidence type="ECO:0000313" key="2">
    <source>
        <dbReference type="EMBL" id="KAL2783610.1"/>
    </source>
</evidence>
<dbReference type="Pfam" id="PF04199">
    <property type="entry name" value="Cyclase"/>
    <property type="match status" value="1"/>
</dbReference>
<evidence type="ECO:0000256" key="1">
    <source>
        <dbReference type="ARBA" id="ARBA00007865"/>
    </source>
</evidence>
<dbReference type="PANTHER" id="PTHR34861:SF11">
    <property type="entry name" value="CYCLASE"/>
    <property type="match status" value="1"/>
</dbReference>
<dbReference type="Gene3D" id="3.50.30.50">
    <property type="entry name" value="Putative cyclase"/>
    <property type="match status" value="1"/>
</dbReference>
<evidence type="ECO:0000313" key="3">
    <source>
        <dbReference type="Proteomes" id="UP001610563"/>
    </source>
</evidence>
<dbReference type="PANTHER" id="PTHR34861">
    <property type="match status" value="1"/>
</dbReference>
<sequence>MTQIPFARLPLRLGDPPFSAWGLWGDEDNIGTLNWLSPEVVREAASEIKEGKRFSLNWAIHKPITPGFGRHACTFTHKISPPAHISASQRHINQGPQLAFNTQRSSQWDGLRHFAYQKDQLFYNNVTLREIMNGKAKRLGLNHWHTAGGIAGRGILIDYALYAEEQGHSSDATRDLRISFEQFEDCLRWQNESSTSPLEIRQGDIILLRTGFMRDYSKLSEEQERKIGTETPPRTPGMAQDTRLLKWLWDHSIAAVGGDSPSWECFPPVDPNGFLFHEALIAGWGCPIAEYLWLEDLSKQCNTSRRWSFFVSSSPLNVEGGVGSPANMMAIM</sequence>
<organism evidence="2 3">
    <name type="scientific">Aspergillus keveii</name>
    <dbReference type="NCBI Taxonomy" id="714993"/>
    <lineage>
        <taxon>Eukaryota</taxon>
        <taxon>Fungi</taxon>
        <taxon>Dikarya</taxon>
        <taxon>Ascomycota</taxon>
        <taxon>Pezizomycotina</taxon>
        <taxon>Eurotiomycetes</taxon>
        <taxon>Eurotiomycetidae</taxon>
        <taxon>Eurotiales</taxon>
        <taxon>Aspergillaceae</taxon>
        <taxon>Aspergillus</taxon>
        <taxon>Aspergillus subgen. Nidulantes</taxon>
    </lineage>
</organism>
<proteinExistence type="inferred from homology"/>
<dbReference type="SUPFAM" id="SSF102198">
    <property type="entry name" value="Putative cyclase"/>
    <property type="match status" value="1"/>
</dbReference>